<dbReference type="AlphaFoldDB" id="Q1PWL6"/>
<evidence type="ECO:0000256" key="1">
    <source>
        <dbReference type="SAM" id="Phobius"/>
    </source>
</evidence>
<proteinExistence type="predicted"/>
<dbReference type="NCBIfam" id="TIGR02532">
    <property type="entry name" value="IV_pilin_GFxxxE"/>
    <property type="match status" value="1"/>
</dbReference>
<protein>
    <recommendedName>
        <fullName evidence="3">Prepilin-type N-terminal cleavage/methylation domain-containing protein</fullName>
    </recommendedName>
</protein>
<dbReference type="Gene3D" id="3.30.700.10">
    <property type="entry name" value="Glycoprotein, Type 4 Pilin"/>
    <property type="match status" value="1"/>
</dbReference>
<evidence type="ECO:0008006" key="3">
    <source>
        <dbReference type="Google" id="ProtNLM"/>
    </source>
</evidence>
<dbReference type="EMBL" id="CT573073">
    <property type="protein sequence ID" value="CAJ71617.1"/>
    <property type="molecule type" value="Genomic_DNA"/>
</dbReference>
<organism evidence="2">
    <name type="scientific">Kuenenia stuttgartiensis</name>
    <dbReference type="NCBI Taxonomy" id="174633"/>
    <lineage>
        <taxon>Bacteria</taxon>
        <taxon>Pseudomonadati</taxon>
        <taxon>Planctomycetota</taxon>
        <taxon>Candidatus Brocadiia</taxon>
        <taxon>Candidatus Brocadiales</taxon>
        <taxon>Candidatus Brocadiaceae</taxon>
        <taxon>Candidatus Kuenenia</taxon>
    </lineage>
</organism>
<sequence>MHIMGSCTAIKTLFGICDLFVIFLLIDGWIGSIKRLVQVTNLNPPEVIIMQNQKGFSLIELIVVMAIMGIAAGIAVPVYNNMKPQIRLNGAARQVMGDLMWARMRAISENNNYVIAFGEVNKILTNDTYYIYDDNDNDFSSVGIEADELVKEVVISDKYKDMGYGYAPGIKKTNNSSLLTGDAVTFNSGGASKPIWFNFKPNGSPNITGTIYLIPDEDEASGRKDRSRALSVNQTGRIKSWRYNMASNLWE</sequence>
<keyword evidence="1" id="KW-1133">Transmembrane helix</keyword>
<keyword evidence="1" id="KW-0472">Membrane</keyword>
<dbReference type="SUPFAM" id="SSF54523">
    <property type="entry name" value="Pili subunits"/>
    <property type="match status" value="1"/>
</dbReference>
<dbReference type="InterPro" id="IPR012902">
    <property type="entry name" value="N_methyl_site"/>
</dbReference>
<dbReference type="InterPro" id="IPR045584">
    <property type="entry name" value="Pilin-like"/>
</dbReference>
<feature type="transmembrane region" description="Helical" evidence="1">
    <location>
        <begin position="12"/>
        <end position="36"/>
    </location>
</feature>
<evidence type="ECO:0000313" key="2">
    <source>
        <dbReference type="EMBL" id="CAJ71617.1"/>
    </source>
</evidence>
<feature type="transmembrane region" description="Helical" evidence="1">
    <location>
        <begin position="56"/>
        <end position="79"/>
    </location>
</feature>
<gene>
    <name evidence="2" type="ORF">kustc0872</name>
</gene>
<name>Q1PWL6_KUEST</name>
<accession>Q1PWL6</accession>
<reference evidence="2" key="1">
    <citation type="journal article" date="2006" name="Nature">
        <title>Deciphering the evolution and metabolism of an anammox bacterium from a community genome.</title>
        <authorList>
            <person name="Strous M."/>
            <person name="Pelletier E."/>
            <person name="Mangenot S."/>
            <person name="Rattei T."/>
            <person name="Lehner A."/>
            <person name="Taylor M.W."/>
            <person name="Horn M."/>
            <person name="Daims H."/>
            <person name="Bartol-Mavel D."/>
            <person name="Wincker P."/>
            <person name="Barbe V."/>
            <person name="Fonknechten N."/>
            <person name="Vallenet D."/>
            <person name="Segurens B."/>
            <person name="Schenowitz-Truong C."/>
            <person name="Medigue C."/>
            <person name="Collingro A."/>
            <person name="Snel B."/>
            <person name="Dutilh B.E."/>
            <person name="OpDenCamp H.J.M."/>
            <person name="vanDerDrift C."/>
            <person name="Cirpus I."/>
            <person name="vanDePas-Schoonen K.T."/>
            <person name="Harhangi H.R."/>
            <person name="vanNiftrik L."/>
            <person name="Schmid M."/>
            <person name="Keltjens J."/>
            <person name="vanDeVossenberg J."/>
            <person name="Kartal B."/>
            <person name="Meier H."/>
            <person name="Frishman D."/>
            <person name="Huynen M.A."/>
            <person name="Mewes H."/>
            <person name="Weissenbach J."/>
            <person name="Jetten M.S.M."/>
            <person name="Wagner M."/>
            <person name="LePaslier D."/>
        </authorList>
    </citation>
    <scope>NUCLEOTIDE SEQUENCE</scope>
</reference>
<reference evidence="2" key="2">
    <citation type="submission" date="2006-01" db="EMBL/GenBank/DDBJ databases">
        <authorList>
            <person name="Genoscope"/>
        </authorList>
    </citation>
    <scope>NUCLEOTIDE SEQUENCE</scope>
</reference>
<dbReference type="Pfam" id="PF07963">
    <property type="entry name" value="N_methyl"/>
    <property type="match status" value="1"/>
</dbReference>
<dbReference type="PROSITE" id="PS00409">
    <property type="entry name" value="PROKAR_NTER_METHYL"/>
    <property type="match status" value="1"/>
</dbReference>
<keyword evidence="1" id="KW-0812">Transmembrane</keyword>